<evidence type="ECO:0000313" key="8">
    <source>
        <dbReference type="Proteomes" id="UP000374630"/>
    </source>
</evidence>
<feature type="region of interest" description="Disordered" evidence="4">
    <location>
        <begin position="135"/>
        <end position="184"/>
    </location>
</feature>
<evidence type="ECO:0000256" key="4">
    <source>
        <dbReference type="SAM" id="MobiDB-lite"/>
    </source>
</evidence>
<dbReference type="PANTHER" id="PTHR33620">
    <property type="entry name" value="UREASE ACCESSORY PROTEIN F"/>
    <property type="match status" value="1"/>
</dbReference>
<dbReference type="OrthoDB" id="9798772at2"/>
<dbReference type="AlphaFoldDB" id="A0A5J5E3A9"/>
<comment type="subcellular location">
    <subcellularLocation>
        <location evidence="3">Cytoplasm</location>
    </subcellularLocation>
</comment>
<comment type="similarity">
    <text evidence="3">Belongs to the UreF family.</text>
</comment>
<dbReference type="Proteomes" id="UP000374630">
    <property type="component" value="Unassembled WGS sequence"/>
</dbReference>
<dbReference type="Proteomes" id="UP000345527">
    <property type="component" value="Unassembled WGS sequence"/>
</dbReference>
<protein>
    <recommendedName>
        <fullName evidence="3">Urease accessory protein UreF</fullName>
    </recommendedName>
</protein>
<gene>
    <name evidence="3" type="primary">ureF</name>
    <name evidence="6" type="ORF">EM848_05875</name>
    <name evidence="5" type="ORF">EMO90_07755</name>
</gene>
<dbReference type="InterPro" id="IPR038277">
    <property type="entry name" value="UreF_sf"/>
</dbReference>
<comment type="subunit">
    <text evidence="3">UreD, UreF and UreG form a complex that acts as a GTP-hydrolysis-dependent molecular chaperone, activating the urease apoprotein by helping to assemble the nickel containing metallocenter of UreC. The UreE protein probably delivers the nickel.</text>
</comment>
<dbReference type="HAMAP" id="MF_01385">
    <property type="entry name" value="UreF"/>
    <property type="match status" value="1"/>
</dbReference>
<evidence type="ECO:0000256" key="2">
    <source>
        <dbReference type="ARBA" id="ARBA00023186"/>
    </source>
</evidence>
<accession>A0A5J5E3A9</accession>
<evidence type="ECO:0000313" key="6">
    <source>
        <dbReference type="EMBL" id="KAA8823464.1"/>
    </source>
</evidence>
<dbReference type="EMBL" id="RZOA01000009">
    <property type="protein sequence ID" value="KAA8823464.1"/>
    <property type="molecule type" value="Genomic_DNA"/>
</dbReference>
<dbReference type="GO" id="GO:0016151">
    <property type="term" value="F:nickel cation binding"/>
    <property type="evidence" value="ECO:0007669"/>
    <property type="project" value="UniProtKB-UniRule"/>
</dbReference>
<evidence type="ECO:0000256" key="1">
    <source>
        <dbReference type="ARBA" id="ARBA00022988"/>
    </source>
</evidence>
<organism evidence="6 7">
    <name type="scientific">Bifidobacterium vespertilionis</name>
    <dbReference type="NCBI Taxonomy" id="2562524"/>
    <lineage>
        <taxon>Bacteria</taxon>
        <taxon>Bacillati</taxon>
        <taxon>Actinomycetota</taxon>
        <taxon>Actinomycetes</taxon>
        <taxon>Bifidobacteriales</taxon>
        <taxon>Bifidobacteriaceae</taxon>
        <taxon>Bifidobacterium</taxon>
    </lineage>
</organism>
<reference evidence="7 8" key="1">
    <citation type="journal article" date="2019" name="Syst. Appl. Microbiol.">
        <title>Characterization of Bifidobacterium species in feaces of the Egyptian fruit bat: Description of B. vespertilionis sp. nov. and B. rousetti sp. nov.</title>
        <authorList>
            <person name="Modesto M."/>
            <person name="Satti M."/>
            <person name="Watanabe K."/>
            <person name="Puglisi E."/>
            <person name="Morelli L."/>
            <person name="Huang C.-H."/>
            <person name="Liou J.-S."/>
            <person name="Miyashita M."/>
            <person name="Tamura T."/>
            <person name="Saito S."/>
            <person name="Mori K."/>
            <person name="Huang L."/>
            <person name="Sciavilla P."/>
            <person name="Sandri C."/>
            <person name="Spiezio C."/>
            <person name="Vitali F."/>
            <person name="Cavalieri D."/>
            <person name="Perpetuini G."/>
            <person name="Tofalo R."/>
            <person name="Bonetti A."/>
            <person name="Arita M."/>
            <person name="Mattarelli P."/>
        </authorList>
    </citation>
    <scope>NUCLEOTIDE SEQUENCE [LARGE SCALE GENOMIC DNA]</scope>
    <source>
        <strain evidence="5 8">RST16</strain>
        <strain evidence="6 7">RST8</strain>
    </source>
</reference>
<evidence type="ECO:0000256" key="3">
    <source>
        <dbReference type="HAMAP-Rule" id="MF_01385"/>
    </source>
</evidence>
<comment type="function">
    <text evidence="3">Required for maturation of urease via the functional incorporation of the urease nickel metallocenter.</text>
</comment>
<comment type="caution">
    <text evidence="6">The sequence shown here is derived from an EMBL/GenBank/DDBJ whole genome shotgun (WGS) entry which is preliminary data.</text>
</comment>
<keyword evidence="3" id="KW-0963">Cytoplasm</keyword>
<sequence length="323" mass="34949">MVRNSDADALNMAESRRLAMLQVCDSVFPVGAFALSNGMETFVQRDFLRRGADFEQYMKNYLDVAPYKEIGQMVLAGKYGTDARLSQRGLASRLIELDELASALQSAREIREGSERMCVRLVKLVRQMDAGQVEADRHRGAYAPGRAGKSTGSDGSAATGDSSTADGSNTVNDRAADNRAAREDEVIAVHKTGTERHRLHGSADNVQSSPALDLYASLMESGRCRGLHSIAMGLYAADHATSIRDAAVMYGYSLLSALTMCAAKAIPLSQNAGQIALHDSFPRLVRAVDVAMTLKPEDLGISGAYLDIAAMQHETLYSRLYMS</sequence>
<dbReference type="GO" id="GO:0005737">
    <property type="term" value="C:cytoplasm"/>
    <property type="evidence" value="ECO:0007669"/>
    <property type="project" value="UniProtKB-SubCell"/>
</dbReference>
<keyword evidence="8" id="KW-1185">Reference proteome</keyword>
<feature type="compositionally biased region" description="Basic and acidic residues" evidence="4">
    <location>
        <begin position="174"/>
        <end position="184"/>
    </location>
</feature>
<proteinExistence type="inferred from homology"/>
<keyword evidence="2 3" id="KW-0143">Chaperone</keyword>
<dbReference type="RefSeq" id="WP_150353997.1">
    <property type="nucleotide sequence ID" value="NZ_RZNZ01000010.1"/>
</dbReference>
<evidence type="ECO:0000313" key="5">
    <source>
        <dbReference type="EMBL" id="KAA8819528.1"/>
    </source>
</evidence>
<dbReference type="Pfam" id="PF01730">
    <property type="entry name" value="UreF"/>
    <property type="match status" value="2"/>
</dbReference>
<dbReference type="Gene3D" id="1.10.4190.10">
    <property type="entry name" value="Urease accessory protein UreF"/>
    <property type="match status" value="1"/>
</dbReference>
<keyword evidence="1 3" id="KW-0996">Nickel insertion</keyword>
<dbReference type="EMBL" id="RZNZ01000010">
    <property type="protein sequence ID" value="KAA8819528.1"/>
    <property type="molecule type" value="Genomic_DNA"/>
</dbReference>
<dbReference type="PANTHER" id="PTHR33620:SF1">
    <property type="entry name" value="UREASE ACCESSORY PROTEIN F"/>
    <property type="match status" value="1"/>
</dbReference>
<evidence type="ECO:0000313" key="7">
    <source>
        <dbReference type="Proteomes" id="UP000345527"/>
    </source>
</evidence>
<feature type="compositionally biased region" description="Low complexity" evidence="4">
    <location>
        <begin position="150"/>
        <end position="168"/>
    </location>
</feature>
<name>A0A5J5E3A9_9BIFI</name>
<dbReference type="InterPro" id="IPR002639">
    <property type="entry name" value="UreF"/>
</dbReference>